<dbReference type="InterPro" id="IPR050400">
    <property type="entry name" value="Bact_Cytoskel_RodZ"/>
</dbReference>
<dbReference type="RefSeq" id="WP_085218824.1">
    <property type="nucleotide sequence ID" value="NZ_LT840185.1"/>
</dbReference>
<accession>A0A1X7GT96</accession>
<reference evidence="4" key="1">
    <citation type="submission" date="2017-04" db="EMBL/GenBank/DDBJ databases">
        <authorList>
            <person name="Varghese N."/>
            <person name="Submissions S."/>
        </authorList>
    </citation>
    <scope>NUCLEOTIDE SEQUENCE [LARGE SCALE GENOMIC DNA]</scope>
    <source>
        <strain evidence="4">Dd16</strain>
    </source>
</reference>
<evidence type="ECO:0000259" key="2">
    <source>
        <dbReference type="PROSITE" id="PS50943"/>
    </source>
</evidence>
<dbReference type="GO" id="GO:0003677">
    <property type="term" value="F:DNA binding"/>
    <property type="evidence" value="ECO:0007669"/>
    <property type="project" value="InterPro"/>
</dbReference>
<sequence length="271" mass="28219">MAESEEQVFSGSAIGSRLRSAREDKGMTLEDVANRTRIPTRHLEKIEAGDWDALPAATYTVGFARSFADVVGLNGNEIANAIRAEIGHNRRPAVAPIYEPTDPARVPPKGLVIAAGAFALLLAVGYGVWRSTAFDDGDATQVAVQAPNVAVPKAVAPQPTPAPATDGPVVITATDEVWLRIYEGNGGPRLKEGTMKAGERYEVPATAAAPQILTGRPDAIQVTVGPTAIPQLGPAQRTISNVSLKPADLIARLDGASAAAPVLTPNARSAP</sequence>
<dbReference type="Pfam" id="PF13464">
    <property type="entry name" value="RodZ_C"/>
    <property type="match status" value="1"/>
</dbReference>
<name>A0A1X7GT96_9SPHN</name>
<dbReference type="AlphaFoldDB" id="A0A1X7GT96"/>
<evidence type="ECO:0000256" key="1">
    <source>
        <dbReference type="SAM" id="MobiDB-lite"/>
    </source>
</evidence>
<dbReference type="InterPro" id="IPR001387">
    <property type="entry name" value="Cro/C1-type_HTH"/>
</dbReference>
<dbReference type="Pfam" id="PF13413">
    <property type="entry name" value="HTH_25"/>
    <property type="match status" value="1"/>
</dbReference>
<dbReference type="Gene3D" id="1.10.260.40">
    <property type="entry name" value="lambda repressor-like DNA-binding domains"/>
    <property type="match status" value="1"/>
</dbReference>
<dbReference type="PANTHER" id="PTHR34475">
    <property type="match status" value="1"/>
</dbReference>
<gene>
    <name evidence="3" type="ORF">SAMN06295910_2216</name>
</gene>
<dbReference type="SMART" id="SM00530">
    <property type="entry name" value="HTH_XRE"/>
    <property type="match status" value="1"/>
</dbReference>
<dbReference type="PANTHER" id="PTHR34475:SF1">
    <property type="entry name" value="CYTOSKELETON PROTEIN RODZ"/>
    <property type="match status" value="1"/>
</dbReference>
<feature type="domain" description="HTH cro/C1-type" evidence="2">
    <location>
        <begin position="18"/>
        <end position="49"/>
    </location>
</feature>
<proteinExistence type="predicted"/>
<protein>
    <submittedName>
        <fullName evidence="3">Protein RodZ, contains Xre-like HTH and DUF4115 domains</fullName>
    </submittedName>
</protein>
<dbReference type="Proteomes" id="UP000192934">
    <property type="component" value="Chromosome I"/>
</dbReference>
<dbReference type="InterPro" id="IPR025194">
    <property type="entry name" value="RodZ-like_C"/>
</dbReference>
<dbReference type="SUPFAM" id="SSF47413">
    <property type="entry name" value="lambda repressor-like DNA-binding domains"/>
    <property type="match status" value="1"/>
</dbReference>
<evidence type="ECO:0000313" key="4">
    <source>
        <dbReference type="Proteomes" id="UP000192934"/>
    </source>
</evidence>
<dbReference type="PROSITE" id="PS50943">
    <property type="entry name" value="HTH_CROC1"/>
    <property type="match status" value="1"/>
</dbReference>
<feature type="region of interest" description="Disordered" evidence="1">
    <location>
        <begin position="1"/>
        <end position="21"/>
    </location>
</feature>
<keyword evidence="4" id="KW-1185">Reference proteome</keyword>
<dbReference type="OrthoDB" id="9790252at2"/>
<dbReference type="InterPro" id="IPR010982">
    <property type="entry name" value="Lambda_DNA-bd_dom_sf"/>
</dbReference>
<dbReference type="CDD" id="cd00093">
    <property type="entry name" value="HTH_XRE"/>
    <property type="match status" value="1"/>
</dbReference>
<dbReference type="EMBL" id="LT840185">
    <property type="protein sequence ID" value="SMF74200.1"/>
    <property type="molecule type" value="Genomic_DNA"/>
</dbReference>
<dbReference type="STRING" id="941907.SAMN06295910_2216"/>
<evidence type="ECO:0000313" key="3">
    <source>
        <dbReference type="EMBL" id="SMF74200.1"/>
    </source>
</evidence>
<organism evidence="3 4">
    <name type="scientific">Allosphingosinicella indica</name>
    <dbReference type="NCBI Taxonomy" id="941907"/>
    <lineage>
        <taxon>Bacteria</taxon>
        <taxon>Pseudomonadati</taxon>
        <taxon>Pseudomonadota</taxon>
        <taxon>Alphaproteobacteria</taxon>
        <taxon>Sphingomonadales</taxon>
        <taxon>Sphingomonadaceae</taxon>
        <taxon>Allosphingosinicella</taxon>
    </lineage>
</organism>